<organism evidence="1 2">
    <name type="scientific">Botrytis byssoidea</name>
    <dbReference type="NCBI Taxonomy" id="139641"/>
    <lineage>
        <taxon>Eukaryota</taxon>
        <taxon>Fungi</taxon>
        <taxon>Dikarya</taxon>
        <taxon>Ascomycota</taxon>
        <taxon>Pezizomycotina</taxon>
        <taxon>Leotiomycetes</taxon>
        <taxon>Helotiales</taxon>
        <taxon>Sclerotiniaceae</taxon>
        <taxon>Botrytis</taxon>
    </lineage>
</organism>
<dbReference type="Proteomes" id="UP000710849">
    <property type="component" value="Unassembled WGS sequence"/>
</dbReference>
<sequence length="177" mass="19594">MASQNSQIPRICGSCSKRHSPSELCYTPLRCWNCEEPPKYIDWNTFLIAKTDLSQVKSEQLRSAAVAIQNDQYTAVLCAESPDSPYAQNGTEKVAVFLHIPGGDKRLSFTKLGPGDISASSRKWEEIKFADWTMFKDILGVTSLPSNFPTPENICLLTPDELDTDVRGFDVGGPCTE</sequence>
<dbReference type="AlphaFoldDB" id="A0A9P5M8B2"/>
<dbReference type="EMBL" id="RCSW01000002">
    <property type="protein sequence ID" value="KAF7953680.1"/>
    <property type="molecule type" value="Genomic_DNA"/>
</dbReference>
<protein>
    <submittedName>
        <fullName evidence="1">Uncharacterized protein</fullName>
    </submittedName>
</protein>
<reference evidence="1 2" key="1">
    <citation type="journal article" date="2020" name="Genome Biol. Evol.">
        <title>Comparative genomics of Sclerotiniaceae.</title>
        <authorList>
            <person name="Valero Jimenez C.A."/>
            <person name="Steentjes M."/>
            <person name="Scholten O.E."/>
            <person name="Van Kan J.A.L."/>
        </authorList>
    </citation>
    <scope>NUCLEOTIDE SEQUENCE [LARGE SCALE GENOMIC DNA]</scope>
    <source>
        <strain evidence="1 2">MUCL 94</strain>
    </source>
</reference>
<dbReference type="GeneID" id="62144668"/>
<proteinExistence type="predicted"/>
<evidence type="ECO:0000313" key="1">
    <source>
        <dbReference type="EMBL" id="KAF7953680.1"/>
    </source>
</evidence>
<accession>A0A9P5M8B2</accession>
<name>A0A9P5M8B2_9HELO</name>
<dbReference type="RefSeq" id="XP_038737490.1">
    <property type="nucleotide sequence ID" value="XM_038871589.1"/>
</dbReference>
<gene>
    <name evidence="1" type="ORF">EAE97_001079</name>
</gene>
<comment type="caution">
    <text evidence="1">The sequence shown here is derived from an EMBL/GenBank/DDBJ whole genome shotgun (WGS) entry which is preliminary data.</text>
</comment>
<evidence type="ECO:0000313" key="2">
    <source>
        <dbReference type="Proteomes" id="UP000710849"/>
    </source>
</evidence>
<keyword evidence="2" id="KW-1185">Reference proteome</keyword>